<keyword evidence="6" id="KW-0378">Hydrolase</keyword>
<dbReference type="Pfam" id="PF14520">
    <property type="entry name" value="HHH_5"/>
    <property type="match status" value="1"/>
</dbReference>
<dbReference type="Pfam" id="PF07499">
    <property type="entry name" value="RuvA_C"/>
    <property type="match status" value="1"/>
</dbReference>
<dbReference type="GO" id="GO:0005524">
    <property type="term" value="F:ATP binding"/>
    <property type="evidence" value="ECO:0007669"/>
    <property type="project" value="InterPro"/>
</dbReference>
<dbReference type="GO" id="GO:0003677">
    <property type="term" value="F:DNA binding"/>
    <property type="evidence" value="ECO:0007669"/>
    <property type="project" value="UniProtKB-KW"/>
</dbReference>
<dbReference type="CDD" id="cd14332">
    <property type="entry name" value="UBA_RuvA_C"/>
    <property type="match status" value="1"/>
</dbReference>
<dbReference type="GO" id="GO:0006310">
    <property type="term" value="P:DNA recombination"/>
    <property type="evidence" value="ECO:0007669"/>
    <property type="project" value="InterPro"/>
</dbReference>
<keyword evidence="1" id="KW-0963">Cytoplasm</keyword>
<keyword evidence="4" id="KW-0234">DNA repair</keyword>
<dbReference type="SMART" id="SM00278">
    <property type="entry name" value="HhH1"/>
    <property type="match status" value="2"/>
</dbReference>
<reference evidence="6" key="1">
    <citation type="submission" date="2019-03" db="EMBL/GenBank/DDBJ databases">
        <authorList>
            <person name="Hao L."/>
        </authorList>
    </citation>
    <scope>NUCLEOTIDE SEQUENCE</scope>
</reference>
<keyword evidence="6" id="KW-0547">Nucleotide-binding</keyword>
<gene>
    <name evidence="6" type="primary">ruvA</name>
    <name evidence="6" type="ORF">SCFA_110012</name>
</gene>
<accession>A0A485LUI7</accession>
<dbReference type="InterPro" id="IPR036267">
    <property type="entry name" value="RuvA_C_sf"/>
</dbReference>
<dbReference type="GO" id="GO:0016787">
    <property type="term" value="F:hydrolase activity"/>
    <property type="evidence" value="ECO:0007669"/>
    <property type="project" value="UniProtKB-KW"/>
</dbReference>
<evidence type="ECO:0000256" key="4">
    <source>
        <dbReference type="ARBA" id="ARBA00023204"/>
    </source>
</evidence>
<dbReference type="GO" id="GO:0009379">
    <property type="term" value="C:Holliday junction helicase complex"/>
    <property type="evidence" value="ECO:0007669"/>
    <property type="project" value="InterPro"/>
</dbReference>
<dbReference type="SUPFAM" id="SSF47781">
    <property type="entry name" value="RuvA domain 2-like"/>
    <property type="match status" value="1"/>
</dbReference>
<dbReference type="InterPro" id="IPR012340">
    <property type="entry name" value="NA-bd_OB-fold"/>
</dbReference>
<dbReference type="InterPro" id="IPR011114">
    <property type="entry name" value="RuvA_C"/>
</dbReference>
<dbReference type="HAMAP" id="MF_00031">
    <property type="entry name" value="DNA_HJ_migration_RuvA"/>
    <property type="match status" value="1"/>
</dbReference>
<dbReference type="AlphaFoldDB" id="A0A485LUI7"/>
<feature type="domain" description="Helix-hairpin-helix DNA-binding motif class 1" evidence="5">
    <location>
        <begin position="107"/>
        <end position="126"/>
    </location>
</feature>
<dbReference type="InterPro" id="IPR003583">
    <property type="entry name" value="Hlx-hairpin-Hlx_DNA-bd_motif"/>
</dbReference>
<dbReference type="GO" id="GO:0009378">
    <property type="term" value="F:four-way junction helicase activity"/>
    <property type="evidence" value="ECO:0007669"/>
    <property type="project" value="InterPro"/>
</dbReference>
<dbReference type="InterPro" id="IPR013849">
    <property type="entry name" value="DNA_helicase_Holl-junc_RuvA_I"/>
</dbReference>
<dbReference type="Pfam" id="PF01330">
    <property type="entry name" value="RuvA_N"/>
    <property type="match status" value="1"/>
</dbReference>
<dbReference type="GO" id="GO:0006281">
    <property type="term" value="P:DNA repair"/>
    <property type="evidence" value="ECO:0007669"/>
    <property type="project" value="UniProtKB-KW"/>
</dbReference>
<evidence type="ECO:0000259" key="5">
    <source>
        <dbReference type="SMART" id="SM00278"/>
    </source>
</evidence>
<keyword evidence="3" id="KW-0238">DNA-binding</keyword>
<dbReference type="InterPro" id="IPR000085">
    <property type="entry name" value="RuvA"/>
</dbReference>
<keyword evidence="2" id="KW-0227">DNA damage</keyword>
<dbReference type="SUPFAM" id="SSF46929">
    <property type="entry name" value="DNA helicase RuvA subunit, C-terminal domain"/>
    <property type="match status" value="1"/>
</dbReference>
<dbReference type="EMBL" id="CAADRM010000013">
    <property type="protein sequence ID" value="VFU11549.1"/>
    <property type="molecule type" value="Genomic_DNA"/>
</dbReference>
<evidence type="ECO:0000256" key="3">
    <source>
        <dbReference type="ARBA" id="ARBA00023125"/>
    </source>
</evidence>
<evidence type="ECO:0000256" key="2">
    <source>
        <dbReference type="ARBA" id="ARBA00022763"/>
    </source>
</evidence>
<sequence length="189" mass="20379">MIGMLKGEVVQIAGGELTVLVGGVGYQLRVPAVPGQQFSCGEEHTFYTQMIVRQDAIELYGFADLRQKEIFSLLLGVSGVGPKTALNIVSGIDPTRFLEEVVSENIGYLSSLPGIGKKSAQRIVLELKERITKKYGPGRAMPRADISEDAVAALVSLGYAESQARRAVGCAKADNVEELIRSALKELIR</sequence>
<dbReference type="EC" id="3.6.4.12" evidence="6"/>
<feature type="domain" description="Helix-hairpin-helix DNA-binding motif class 1" evidence="5">
    <location>
        <begin position="72"/>
        <end position="91"/>
    </location>
</feature>
<keyword evidence="6" id="KW-0347">Helicase</keyword>
<protein>
    <submittedName>
        <fullName evidence="6">Holliday junction ATP-dependent DNA helicase RuvA</fullName>
        <ecNumber evidence="6">3.6.4.12</ecNumber>
    </submittedName>
</protein>
<name>A0A485LUI7_9ZZZZ</name>
<dbReference type="InterPro" id="IPR010994">
    <property type="entry name" value="RuvA_2-like"/>
</dbReference>
<keyword evidence="6" id="KW-0067">ATP-binding</keyword>
<evidence type="ECO:0000256" key="1">
    <source>
        <dbReference type="ARBA" id="ARBA00022490"/>
    </source>
</evidence>
<dbReference type="NCBIfam" id="TIGR00084">
    <property type="entry name" value="ruvA"/>
    <property type="match status" value="1"/>
</dbReference>
<dbReference type="Gene3D" id="1.10.8.10">
    <property type="entry name" value="DNA helicase RuvA subunit, C-terminal domain"/>
    <property type="match status" value="1"/>
</dbReference>
<dbReference type="Gene3D" id="2.40.50.140">
    <property type="entry name" value="Nucleic acid-binding proteins"/>
    <property type="match status" value="1"/>
</dbReference>
<dbReference type="SUPFAM" id="SSF50249">
    <property type="entry name" value="Nucleic acid-binding proteins"/>
    <property type="match status" value="1"/>
</dbReference>
<evidence type="ECO:0000313" key="6">
    <source>
        <dbReference type="EMBL" id="VFU11549.1"/>
    </source>
</evidence>
<dbReference type="Gene3D" id="1.10.150.20">
    <property type="entry name" value="5' to 3' exonuclease, C-terminal subdomain"/>
    <property type="match status" value="1"/>
</dbReference>
<organism evidence="6">
    <name type="scientific">anaerobic digester metagenome</name>
    <dbReference type="NCBI Taxonomy" id="1263854"/>
    <lineage>
        <taxon>unclassified sequences</taxon>
        <taxon>metagenomes</taxon>
        <taxon>ecological metagenomes</taxon>
    </lineage>
</organism>
<proteinExistence type="inferred from homology"/>